<dbReference type="Proteomes" id="UP000199028">
    <property type="component" value="Unassembled WGS sequence"/>
</dbReference>
<organism evidence="1 2">
    <name type="scientific">Lentzea flaviverrucosa</name>
    <dbReference type="NCBI Taxonomy" id="200379"/>
    <lineage>
        <taxon>Bacteria</taxon>
        <taxon>Bacillati</taxon>
        <taxon>Actinomycetota</taxon>
        <taxon>Actinomycetes</taxon>
        <taxon>Pseudonocardiales</taxon>
        <taxon>Pseudonocardiaceae</taxon>
        <taxon>Lentzea</taxon>
    </lineage>
</organism>
<name>A0A1H9BV55_9PSEU</name>
<accession>A0A1H9BV55</accession>
<keyword evidence="2" id="KW-1185">Reference proteome</keyword>
<dbReference type="Pfam" id="PF19450">
    <property type="entry name" value="DUF5988"/>
    <property type="match status" value="1"/>
</dbReference>
<dbReference type="EMBL" id="FOFT01000001">
    <property type="protein sequence ID" value="SEP92792.1"/>
    <property type="molecule type" value="Genomic_DNA"/>
</dbReference>
<reference evidence="2" key="1">
    <citation type="submission" date="2016-10" db="EMBL/GenBank/DDBJ databases">
        <authorList>
            <person name="Varghese N."/>
            <person name="Submissions S."/>
        </authorList>
    </citation>
    <scope>NUCLEOTIDE SEQUENCE [LARGE SCALE GENOMIC DNA]</scope>
    <source>
        <strain evidence="2">CGMCC 4.578</strain>
    </source>
</reference>
<dbReference type="InterPro" id="IPR046030">
    <property type="entry name" value="DUF5988"/>
</dbReference>
<protein>
    <submittedName>
        <fullName evidence="1">Uncharacterized protein</fullName>
    </submittedName>
</protein>
<dbReference type="AlphaFoldDB" id="A0A1H9BV55"/>
<proteinExistence type="predicted"/>
<sequence length="88" mass="9574">MTEGVQTNSVSTTAVVADGSSGHLVDAVLHGGPADLPQATRAQRVRREEKKVKIPHYGGHEHFERDGATLDGRAEVVFRWIGRTRVAE</sequence>
<evidence type="ECO:0000313" key="2">
    <source>
        <dbReference type="Proteomes" id="UP000199028"/>
    </source>
</evidence>
<gene>
    <name evidence="1" type="ORF">SAMN05216195_101595</name>
</gene>
<dbReference type="OrthoDB" id="3402203at2"/>
<evidence type="ECO:0000313" key="1">
    <source>
        <dbReference type="EMBL" id="SEP92792.1"/>
    </source>
</evidence>
<dbReference type="RefSeq" id="WP_090062981.1">
    <property type="nucleotide sequence ID" value="NZ_FOFT01000001.1"/>
</dbReference>